<evidence type="ECO:0000313" key="1">
    <source>
        <dbReference type="EMBL" id="WQN35796.1"/>
    </source>
</evidence>
<protein>
    <submittedName>
        <fullName evidence="1">Methyltransferase domain-containing protein</fullName>
    </submittedName>
</protein>
<keyword evidence="2" id="KW-1185">Reference proteome</keyword>
<dbReference type="Pfam" id="PF13489">
    <property type="entry name" value="Methyltransf_23"/>
    <property type="match status" value="1"/>
</dbReference>
<dbReference type="EMBL" id="CP140635">
    <property type="protein sequence ID" value="WQN35796.1"/>
    <property type="molecule type" value="Genomic_DNA"/>
</dbReference>
<dbReference type="InterPro" id="IPR029063">
    <property type="entry name" value="SAM-dependent_MTases_sf"/>
</dbReference>
<dbReference type="RefSeq" id="WP_322790909.1">
    <property type="nucleotide sequence ID" value="NZ_BSOQ01000015.1"/>
</dbReference>
<keyword evidence="1" id="KW-0808">Transferase</keyword>
<sequence length="256" mass="28083">MPSLLICFLEFGATVELRLICSLLHDSGEDGGSRYIYSKQAALSPVVDPQESWNLFKRLIRSFRRPASLPQGTDAFNCGGQTANSWMDRANISADLIAKAASLSGRPRAILADIGCGDGKLGPLVASKRAGFTYRGFDLHPQRKGITPFDLRKDKLEDRYDVIALLGVLEYISDLQSVLRHLRDHCSFLVVSHVSNRVGMSADEMAKLNWTTVLSKGAFSSELTKAGFSIVEDRTTTNGQTVIWLCEVDGQQGLEA</sequence>
<reference evidence="1 2" key="1">
    <citation type="submission" date="2023-12" db="EMBL/GenBank/DDBJ databases">
        <authorList>
            <person name="Menendez E."/>
            <person name="Kaur S."/>
            <person name="Flores-Felix J.D."/>
            <person name="diCenzo G.C."/>
            <person name="Peix A."/>
            <person name="Velazquez E."/>
        </authorList>
    </citation>
    <scope>NUCLEOTIDE SEQUENCE [LARGE SCALE GENOMIC DNA]</scope>
    <source>
        <strain evidence="1 2">CIP 108029</strain>
    </source>
</reference>
<dbReference type="Gene3D" id="3.40.50.150">
    <property type="entry name" value="Vaccinia Virus protein VP39"/>
    <property type="match status" value="1"/>
</dbReference>
<organism evidence="1 2">
    <name type="scientific">Rhizobium indigoferae</name>
    <dbReference type="NCBI Taxonomy" id="158891"/>
    <lineage>
        <taxon>Bacteria</taxon>
        <taxon>Pseudomonadati</taxon>
        <taxon>Pseudomonadota</taxon>
        <taxon>Alphaproteobacteria</taxon>
        <taxon>Hyphomicrobiales</taxon>
        <taxon>Rhizobiaceae</taxon>
        <taxon>Rhizobium/Agrobacterium group</taxon>
        <taxon>Rhizobium</taxon>
    </lineage>
</organism>
<name>A0ABZ0Z889_9HYPH</name>
<evidence type="ECO:0000313" key="2">
    <source>
        <dbReference type="Proteomes" id="UP001322785"/>
    </source>
</evidence>
<accession>A0ABZ0Z889</accession>
<dbReference type="SUPFAM" id="SSF53335">
    <property type="entry name" value="S-adenosyl-L-methionine-dependent methyltransferases"/>
    <property type="match status" value="1"/>
</dbReference>
<proteinExistence type="predicted"/>
<dbReference type="Proteomes" id="UP001322785">
    <property type="component" value="Chromosome"/>
</dbReference>
<dbReference type="GO" id="GO:0032259">
    <property type="term" value="P:methylation"/>
    <property type="evidence" value="ECO:0007669"/>
    <property type="project" value="UniProtKB-KW"/>
</dbReference>
<gene>
    <name evidence="1" type="ORF">U5G49_000847</name>
</gene>
<dbReference type="GO" id="GO:0008168">
    <property type="term" value="F:methyltransferase activity"/>
    <property type="evidence" value="ECO:0007669"/>
    <property type="project" value="UniProtKB-KW"/>
</dbReference>
<keyword evidence="1" id="KW-0489">Methyltransferase</keyword>